<dbReference type="Pfam" id="PF13018">
    <property type="entry name" value="ESPR"/>
    <property type="match status" value="1"/>
</dbReference>
<proteinExistence type="predicted"/>
<evidence type="ECO:0000313" key="3">
    <source>
        <dbReference type="EMBL" id="CAE6827954.1"/>
    </source>
</evidence>
<feature type="domain" description="Trimeric autotransporter adhesin YadA-like stalk" evidence="1">
    <location>
        <begin position="406"/>
        <end position="442"/>
    </location>
</feature>
<dbReference type="SUPFAM" id="SSF101967">
    <property type="entry name" value="Adhesin YadA, collagen-binding domain"/>
    <property type="match status" value="3"/>
</dbReference>
<comment type="caution">
    <text evidence="3">The sequence shown here is derived from an EMBL/GenBank/DDBJ whole genome shotgun (WGS) entry which is preliminary data.</text>
</comment>
<dbReference type="PANTHER" id="PTHR36975">
    <property type="match status" value="1"/>
</dbReference>
<evidence type="ECO:0000259" key="2">
    <source>
        <dbReference type="Pfam" id="PF13018"/>
    </source>
</evidence>
<reference evidence="3 4" key="1">
    <citation type="submission" date="2021-02" db="EMBL/GenBank/DDBJ databases">
        <authorList>
            <person name="Vanwijnsberghe S."/>
        </authorList>
    </citation>
    <scope>NUCLEOTIDE SEQUENCE [LARGE SCALE GENOMIC DNA]</scope>
    <source>
        <strain evidence="3 4">R-69658</strain>
    </source>
</reference>
<dbReference type="InterPro" id="IPR024973">
    <property type="entry name" value="ESPR"/>
</dbReference>
<feature type="domain" description="ESPR" evidence="2">
    <location>
        <begin position="1"/>
        <end position="49"/>
    </location>
</feature>
<feature type="domain" description="Trimeric autotransporter adhesin YadA-like stalk" evidence="1">
    <location>
        <begin position="543"/>
        <end position="578"/>
    </location>
</feature>
<dbReference type="Gene3D" id="6.10.250.2040">
    <property type="match status" value="1"/>
</dbReference>
<dbReference type="InterPro" id="IPR011049">
    <property type="entry name" value="Serralysin-like_metalloprot_C"/>
</dbReference>
<sequence>MNKSYKSVWNESAGAWVATQENAKGQGKKSRSVRAAVSTAAGLAMAMGASVANAGVIANCNGTTSSMASYSSLNNSAWGLNNAVVAGCSGGNGVILNEDTGNSGQTTGKAWLAVGSTNSTSSGTVTLYGPSGIALNGATTTSGLATFKAGADMSNTKITNVAAGAVSSTSTEAVNGSQLWTTNQNVAALNASVGLIKQDATSNAITIATATAGTTVDFTGTAGARQLKGVAAGVANTDAVNIGQLKTAGLTTDASGNVTNAFIAYNDATKGKVTLGGGNAGTTMTNVAAGALSDSSSDAVNGSQLYTTNQNVVQNSNDIAKNTSDIAQNTSDIAKNAGDITNIDSRVTNVEGSVSNITNQINNGELGLVQQDVTSGNITVAKDAAGAVVDFTGTAGARKLTGLSVGELSATSTDAVNGSQLYTTNQNVTQNTSDIAKNTSDIAQNTSDISKSAGDIAQNASDIAQNTSDIAKNAGDITNIDSRVTNVEGSVSNITNQINNGELGLVQQDVTSGNITVAKDAAGTVVDFTGTAGARKLTGLSVGELSATSTDAVNGSQLYATNQNVAQNSSDIVKNTGDIAQNASDIAQNTSDISKNTGDIAQNASDIAQNTSDITKNTGCYVPA</sequence>
<keyword evidence="4" id="KW-1185">Reference proteome</keyword>
<dbReference type="InterPro" id="IPR008635">
    <property type="entry name" value="Coiled_stalk_dom"/>
</dbReference>
<dbReference type="Pfam" id="PF05662">
    <property type="entry name" value="YadA_stalk"/>
    <property type="match status" value="5"/>
</dbReference>
<evidence type="ECO:0008006" key="5">
    <source>
        <dbReference type="Google" id="ProtNLM"/>
    </source>
</evidence>
<dbReference type="Gene3D" id="2.150.10.10">
    <property type="entry name" value="Serralysin-like metalloprotease, C-terminal"/>
    <property type="match status" value="1"/>
</dbReference>
<feature type="domain" description="Trimeric autotransporter adhesin YadA-like stalk" evidence="1">
    <location>
        <begin position="227"/>
        <end position="267"/>
    </location>
</feature>
<protein>
    <recommendedName>
        <fullName evidence="5">Head domain of trimeric autotransporter adhesin</fullName>
    </recommendedName>
</protein>
<gene>
    <name evidence="3" type="ORF">R69658_06157</name>
</gene>
<dbReference type="PANTHER" id="PTHR36975:SF5">
    <property type="entry name" value="TRANSLOCATED ACTIN-RECRUITING PHOSPHOPROTEIN"/>
    <property type="match status" value="1"/>
</dbReference>
<evidence type="ECO:0000259" key="1">
    <source>
        <dbReference type="Pfam" id="PF05662"/>
    </source>
</evidence>
<dbReference type="InterPro" id="IPR053108">
    <property type="entry name" value="Chlamydial_TARP"/>
</dbReference>
<feature type="domain" description="Trimeric autotransporter adhesin YadA-like stalk" evidence="1">
    <location>
        <begin position="285"/>
        <end position="326"/>
    </location>
</feature>
<dbReference type="Gene3D" id="1.20.5.340">
    <property type="match status" value="1"/>
</dbReference>
<feature type="domain" description="Trimeric autotransporter adhesin YadA-like stalk" evidence="1">
    <location>
        <begin position="157"/>
        <end position="189"/>
    </location>
</feature>
<organism evidence="3 4">
    <name type="scientific">Paraburkholderia aspalathi</name>
    <dbReference type="NCBI Taxonomy" id="1324617"/>
    <lineage>
        <taxon>Bacteria</taxon>
        <taxon>Pseudomonadati</taxon>
        <taxon>Pseudomonadota</taxon>
        <taxon>Betaproteobacteria</taxon>
        <taxon>Burkholderiales</taxon>
        <taxon>Burkholderiaceae</taxon>
        <taxon>Paraburkholderia</taxon>
    </lineage>
</organism>
<accession>A0ABM8SRG3</accession>
<name>A0ABM8SRG3_9BURK</name>
<dbReference type="Proteomes" id="UP000674425">
    <property type="component" value="Unassembled WGS sequence"/>
</dbReference>
<dbReference type="Gene3D" id="1.20.5.170">
    <property type="match status" value="3"/>
</dbReference>
<dbReference type="EMBL" id="CAJNAU010000081">
    <property type="protein sequence ID" value="CAE6827954.1"/>
    <property type="molecule type" value="Genomic_DNA"/>
</dbReference>
<evidence type="ECO:0000313" key="4">
    <source>
        <dbReference type="Proteomes" id="UP000674425"/>
    </source>
</evidence>